<keyword evidence="2 4" id="KW-0663">Pyridoxal phosphate</keyword>
<sequence>MGNGVDAMRRNILFSDLPKLCKGKISGVDTPSAILSLSLDSRKVFSGEGAVYFAIKGPNHDGHSFLWEAYQKGWRLFVVESLPKDIERFENASFFLTSDSLQTLQELAAAHRRRFSLPVVAITGSNGKTIVKEYLYQLLASSISVVKSPKSWNSQVGVPLSVWPLADHHEAGIFEAGISQPGEMARLKNIIQPTIGIISNIGPAHDALFTSREQKLAEKMKLFEGCKKLIYCTDHFAIDRFLSGNVLPGVAGIGWGQGKGAKYAVSTVGSKLKLAWEMGKVEIDLPFTDDKSVENLCHAVVAALEMGINQSILARQVSVLSAIPMRLSLKEGVFGSRLVDDSYNNDFQGLEAALDLAITHSHGKPISVVLSDILQAGENEKELYKHVNDMLVSKGVSKLVAIGPTISANGDAFRMACEPYVSTEAFLEQIKEKQFAGQTVLIKGARSFRFEEIVKRLQAKVHRTVLEVNLEALQHNFQFYKSILEPGVKTMVMLKAFAYGSGSGEIGRTLQYLKADYVAVAYPDEGVLLREQGVHLPVMVMNAPEESFDKLPAYSLEPEIFSLSQLQNYGEWSQGKSEAPPIHIKVDTGMHRLGFATSEIEAVVKLLGRYPTIKVASIFSHLAGSENNAFDDFTHVQARTFLDCYEQLSRHLGYKPIRHLVNTAGISRFKSYQFDMVRVGIGLHGIEPTEEEQGQLTVVARLKTVVSQVRRLAAGQTVGYSRAGKTNKNTDVATIAIGYADGYPRSLGNGKGKVLINEQLLPTIGSVCMDMTMVDVTGVDVREGDEVVVFGEHPSANQVAEWADTIPYEILTSVSERVKREYLSF</sequence>
<dbReference type="PANTHER" id="PTHR30511">
    <property type="entry name" value="ALANINE RACEMASE"/>
    <property type="match status" value="1"/>
</dbReference>
<dbReference type="Gene3D" id="3.20.20.10">
    <property type="entry name" value="Alanine racemase"/>
    <property type="match status" value="1"/>
</dbReference>
<dbReference type="PANTHER" id="PTHR30511:SF0">
    <property type="entry name" value="ALANINE RACEMASE, CATABOLIC-RELATED"/>
    <property type="match status" value="1"/>
</dbReference>
<feature type="domain" description="Alanine racemase C-terminal" evidence="5">
    <location>
        <begin position="699"/>
        <end position="823"/>
    </location>
</feature>
<dbReference type="Gene3D" id="3.40.1190.10">
    <property type="entry name" value="Mur-like, catalytic domain"/>
    <property type="match status" value="1"/>
</dbReference>
<organism evidence="6 7">
    <name type="scientific">Imperialibacter roseus</name>
    <dbReference type="NCBI Taxonomy" id="1324217"/>
    <lineage>
        <taxon>Bacteria</taxon>
        <taxon>Pseudomonadati</taxon>
        <taxon>Bacteroidota</taxon>
        <taxon>Cytophagia</taxon>
        <taxon>Cytophagales</taxon>
        <taxon>Flammeovirgaceae</taxon>
        <taxon>Imperialibacter</taxon>
    </lineage>
</organism>
<dbReference type="InterPro" id="IPR000821">
    <property type="entry name" value="Ala_racemase"/>
</dbReference>
<dbReference type="Pfam" id="PF08245">
    <property type="entry name" value="Mur_ligase_M"/>
    <property type="match status" value="1"/>
</dbReference>
<dbReference type="Gene3D" id="3.40.1390.10">
    <property type="entry name" value="MurE/MurF, N-terminal domain"/>
    <property type="match status" value="1"/>
</dbReference>
<dbReference type="InterPro" id="IPR009006">
    <property type="entry name" value="Ala_racemase/Decarboxylase_C"/>
</dbReference>
<dbReference type="HAMAP" id="MF_01201">
    <property type="entry name" value="Ala_racemase"/>
    <property type="match status" value="1"/>
</dbReference>
<reference evidence="6 7" key="1">
    <citation type="journal article" date="2023" name="Microbiol. Resour. Announc.">
        <title>Complete Genome Sequence of Imperialibacter roseus strain P4T.</title>
        <authorList>
            <person name="Tizabi D.R."/>
            <person name="Bachvaroff T."/>
            <person name="Hill R.T."/>
        </authorList>
    </citation>
    <scope>NUCLEOTIDE SEQUENCE [LARGE SCALE GENOMIC DNA]</scope>
    <source>
        <strain evidence="6 7">P4T</strain>
    </source>
</reference>
<dbReference type="Gene3D" id="3.90.190.20">
    <property type="entry name" value="Mur ligase, C-terminal domain"/>
    <property type="match status" value="1"/>
</dbReference>
<evidence type="ECO:0000256" key="1">
    <source>
        <dbReference type="ARBA" id="ARBA00001933"/>
    </source>
</evidence>
<name>A0ABZ0INC0_9BACT</name>
<evidence type="ECO:0000313" key="7">
    <source>
        <dbReference type="Proteomes" id="UP001302349"/>
    </source>
</evidence>
<comment type="pathway">
    <text evidence="4">Amino-acid biosynthesis; D-alanine biosynthesis; D-alanine from L-alanine: step 1/1.</text>
</comment>
<comment type="function">
    <text evidence="4">Catalyzes the interconversion of L-alanine and D-alanine. May also act on other amino acids.</text>
</comment>
<dbReference type="RefSeq" id="WP_317489253.1">
    <property type="nucleotide sequence ID" value="NZ_CP136051.1"/>
</dbReference>
<dbReference type="SUPFAM" id="SSF51419">
    <property type="entry name" value="PLP-binding barrel"/>
    <property type="match status" value="1"/>
</dbReference>
<dbReference type="GO" id="GO:0016874">
    <property type="term" value="F:ligase activity"/>
    <property type="evidence" value="ECO:0007669"/>
    <property type="project" value="UniProtKB-KW"/>
</dbReference>
<feature type="binding site" evidence="4">
    <location>
        <position position="769"/>
    </location>
    <ligand>
        <name>substrate</name>
    </ligand>
</feature>
<dbReference type="SUPFAM" id="SSF50621">
    <property type="entry name" value="Alanine racemase C-terminal domain-like"/>
    <property type="match status" value="1"/>
</dbReference>
<evidence type="ECO:0000256" key="2">
    <source>
        <dbReference type="ARBA" id="ARBA00022898"/>
    </source>
</evidence>
<keyword evidence="6" id="KW-0436">Ligase</keyword>
<dbReference type="Pfam" id="PF00842">
    <property type="entry name" value="Ala_racemase_C"/>
    <property type="match status" value="1"/>
</dbReference>
<dbReference type="InterPro" id="IPR035911">
    <property type="entry name" value="MurE/MurF_N"/>
</dbReference>
<evidence type="ECO:0000259" key="5">
    <source>
        <dbReference type="SMART" id="SM01005"/>
    </source>
</evidence>
<dbReference type="InterPro" id="IPR036615">
    <property type="entry name" value="Mur_ligase_C_dom_sf"/>
</dbReference>
<dbReference type="InterPro" id="IPR036565">
    <property type="entry name" value="Mur-like_cat_sf"/>
</dbReference>
<dbReference type="InterPro" id="IPR013221">
    <property type="entry name" value="Mur_ligase_cen"/>
</dbReference>
<keyword evidence="3 4" id="KW-0413">Isomerase</keyword>
<feature type="active site" description="Proton acceptor; specific for L-alanine" evidence="4">
    <location>
        <position position="720"/>
    </location>
</feature>
<dbReference type="EMBL" id="CP136051">
    <property type="protein sequence ID" value="WOK06538.1"/>
    <property type="molecule type" value="Genomic_DNA"/>
</dbReference>
<keyword evidence="7" id="KW-1185">Reference proteome</keyword>
<dbReference type="SMART" id="SM01005">
    <property type="entry name" value="Ala_racemase_C"/>
    <property type="match status" value="1"/>
</dbReference>
<dbReference type="NCBIfam" id="TIGR00492">
    <property type="entry name" value="alr"/>
    <property type="match status" value="1"/>
</dbReference>
<feature type="active site" description="Proton acceptor; specific for D-alanine" evidence="4">
    <location>
        <position position="495"/>
    </location>
</feature>
<evidence type="ECO:0000256" key="3">
    <source>
        <dbReference type="ARBA" id="ARBA00023235"/>
    </source>
</evidence>
<comment type="catalytic activity">
    <reaction evidence="4">
        <text>L-alanine = D-alanine</text>
        <dbReference type="Rhea" id="RHEA:20249"/>
        <dbReference type="ChEBI" id="CHEBI:57416"/>
        <dbReference type="ChEBI" id="CHEBI:57972"/>
        <dbReference type="EC" id="5.1.1.1"/>
    </reaction>
</comment>
<evidence type="ECO:0000256" key="4">
    <source>
        <dbReference type="HAMAP-Rule" id="MF_01201"/>
    </source>
</evidence>
<proteinExistence type="inferred from homology"/>
<dbReference type="SUPFAM" id="SSF53244">
    <property type="entry name" value="MurD-like peptide ligases, peptide-binding domain"/>
    <property type="match status" value="1"/>
</dbReference>
<dbReference type="CDD" id="cd00430">
    <property type="entry name" value="PLPDE_III_AR"/>
    <property type="match status" value="1"/>
</dbReference>
<dbReference type="InterPro" id="IPR001608">
    <property type="entry name" value="Ala_racemase_N"/>
</dbReference>
<feature type="modified residue" description="N6-(pyridoxal phosphate)lysine" evidence="4">
    <location>
        <position position="495"/>
    </location>
</feature>
<dbReference type="PRINTS" id="PR00992">
    <property type="entry name" value="ALARACEMASE"/>
</dbReference>
<dbReference type="Gene3D" id="2.40.37.10">
    <property type="entry name" value="Lyase, Ornithine Decarboxylase, Chain A, domain 1"/>
    <property type="match status" value="1"/>
</dbReference>
<evidence type="ECO:0000313" key="6">
    <source>
        <dbReference type="EMBL" id="WOK06538.1"/>
    </source>
</evidence>
<comment type="similarity">
    <text evidence="4">Belongs to the alanine racemase family.</text>
</comment>
<protein>
    <recommendedName>
        <fullName evidence="4">Alanine racemase</fullName>
        <ecNumber evidence="4">5.1.1.1</ecNumber>
    </recommendedName>
</protein>
<comment type="cofactor">
    <cofactor evidence="1 4">
        <name>pyridoxal 5'-phosphate</name>
        <dbReference type="ChEBI" id="CHEBI:597326"/>
    </cofactor>
</comment>
<gene>
    <name evidence="6" type="ORF">RT717_26035</name>
</gene>
<dbReference type="InterPro" id="IPR029066">
    <property type="entry name" value="PLP-binding_barrel"/>
</dbReference>
<dbReference type="EC" id="5.1.1.1" evidence="4"/>
<dbReference type="Pfam" id="PF01168">
    <property type="entry name" value="Ala_racemase_N"/>
    <property type="match status" value="1"/>
</dbReference>
<dbReference type="SUPFAM" id="SSF63418">
    <property type="entry name" value="MurE/MurF N-terminal domain"/>
    <property type="match status" value="1"/>
</dbReference>
<accession>A0ABZ0INC0</accession>
<dbReference type="SUPFAM" id="SSF53623">
    <property type="entry name" value="MurD-like peptide ligases, catalytic domain"/>
    <property type="match status" value="1"/>
</dbReference>
<dbReference type="InterPro" id="IPR011079">
    <property type="entry name" value="Ala_racemase_C"/>
</dbReference>
<dbReference type="Proteomes" id="UP001302349">
    <property type="component" value="Chromosome"/>
</dbReference>
<feature type="binding site" evidence="4">
    <location>
        <position position="592"/>
    </location>
    <ligand>
        <name>substrate</name>
    </ligand>
</feature>
<dbReference type="NCBIfam" id="NF008897">
    <property type="entry name" value="PRK11930.1"/>
    <property type="match status" value="1"/>
</dbReference>